<dbReference type="PANTHER" id="PTHR11647:SF1">
    <property type="entry name" value="COLLAPSIN RESPONSE MEDIATOR PROTEIN"/>
    <property type="match status" value="1"/>
</dbReference>
<gene>
    <name evidence="2" type="ORF">IAA98_05835</name>
</gene>
<dbReference type="SUPFAM" id="SSF51338">
    <property type="entry name" value="Composite domain of metallo-dependent hydrolases"/>
    <property type="match status" value="1"/>
</dbReference>
<dbReference type="InterPro" id="IPR013108">
    <property type="entry name" value="Amidohydro_3"/>
</dbReference>
<dbReference type="GO" id="GO:0016812">
    <property type="term" value="F:hydrolase activity, acting on carbon-nitrogen (but not peptide) bonds, in cyclic amides"/>
    <property type="evidence" value="ECO:0007669"/>
    <property type="project" value="TreeGrafter"/>
</dbReference>
<proteinExistence type="predicted"/>
<dbReference type="InterPro" id="IPR032466">
    <property type="entry name" value="Metal_Hydrolase"/>
</dbReference>
<dbReference type="InterPro" id="IPR011059">
    <property type="entry name" value="Metal-dep_hydrolase_composite"/>
</dbReference>
<dbReference type="GO" id="GO:0005829">
    <property type="term" value="C:cytosol"/>
    <property type="evidence" value="ECO:0007669"/>
    <property type="project" value="TreeGrafter"/>
</dbReference>
<accession>A0A9D1GWX6</accession>
<dbReference type="PANTHER" id="PTHR11647">
    <property type="entry name" value="HYDRANTOINASE/DIHYDROPYRIMIDINASE FAMILY MEMBER"/>
    <property type="match status" value="1"/>
</dbReference>
<dbReference type="Proteomes" id="UP000886842">
    <property type="component" value="Unassembled WGS sequence"/>
</dbReference>
<protein>
    <submittedName>
        <fullName evidence="2">D-aminoacylase</fullName>
    </submittedName>
</protein>
<comment type="caution">
    <text evidence="2">The sequence shown here is derived from an EMBL/GenBank/DDBJ whole genome shotgun (WGS) entry which is preliminary data.</text>
</comment>
<evidence type="ECO:0000259" key="1">
    <source>
        <dbReference type="Pfam" id="PF07969"/>
    </source>
</evidence>
<dbReference type="Gene3D" id="3.20.20.140">
    <property type="entry name" value="Metal-dependent hydrolases"/>
    <property type="match status" value="2"/>
</dbReference>
<organism evidence="2 3">
    <name type="scientific">Candidatus Avipropionibacterium avicola</name>
    <dbReference type="NCBI Taxonomy" id="2840701"/>
    <lineage>
        <taxon>Bacteria</taxon>
        <taxon>Bacillati</taxon>
        <taxon>Actinomycetota</taxon>
        <taxon>Actinomycetes</taxon>
        <taxon>Propionibacteriales</taxon>
        <taxon>Propionibacteriaceae</taxon>
        <taxon>Propionibacteriaceae incertae sedis</taxon>
        <taxon>Candidatus Avipropionibacterium</taxon>
    </lineage>
</organism>
<name>A0A9D1GWX6_9ACTN</name>
<dbReference type="CDD" id="cd01297">
    <property type="entry name" value="D-aminoacylase"/>
    <property type="match status" value="1"/>
</dbReference>
<reference evidence="2" key="1">
    <citation type="submission" date="2020-10" db="EMBL/GenBank/DDBJ databases">
        <authorList>
            <person name="Gilroy R."/>
        </authorList>
    </citation>
    <scope>NUCLEOTIDE SEQUENCE</scope>
    <source>
        <strain evidence="2">ChiGjej1B1-24693</strain>
    </source>
</reference>
<dbReference type="AlphaFoldDB" id="A0A9D1GWX6"/>
<evidence type="ECO:0000313" key="2">
    <source>
        <dbReference type="EMBL" id="HIT75084.1"/>
    </source>
</evidence>
<evidence type="ECO:0000313" key="3">
    <source>
        <dbReference type="Proteomes" id="UP000886842"/>
    </source>
</evidence>
<feature type="domain" description="Amidohydrolase 3" evidence="1">
    <location>
        <begin position="39"/>
        <end position="505"/>
    </location>
</feature>
<feature type="non-terminal residue" evidence="2">
    <location>
        <position position="1"/>
    </location>
</feature>
<dbReference type="InterPro" id="IPR050378">
    <property type="entry name" value="Metallo-dep_Hydrolases_sf"/>
</dbReference>
<sequence length="528" mass="56866">RVLDGTGSEPYDGQVTVSGDRIVAVGPPSREGADVTGTMVDVAGQVVCPGFIDMHTHSDLQLLVNPDHTGRITQGITTEVLGQDGLSYAPVDDTVLPVIADRIRGWNDDPVGYVFDWRTVEQYLDRLDRGIACNGAYLVPHGNLRELVMGTEARPATDSEIAAMAAILREGMEAGAYGLSAGLTYVPAMFSTTDELVELCRVVAEYDGLYVPHHRNYGADVMGGYGECFDIARRSGVRLHMAHTHLSYPANRGRLDELLALFDAGEADGVDYSFDSYPYPASMSTLFAQFPSWSQVGTLDDQRVLFHDPGARARMVEAMDVIGSDGHQGFPAEWDTIVIAGVPEGEWSWTAGQSVAAIAEQLERPACEAAMDLLLGTDFAASCVMFSGIEEHVRALMRHPRHTVGSDGIMVGSKPHPRAFGTFAQVLGHYVREVGVLTLPEAVRHMTSAPADRLGLADRGRLRTGAVADLVVFDPDTVGSPASYQDPHQWATGIDRVYVAGVPVVADGRVTGARDADGARPGRSLHRH</sequence>
<dbReference type="EMBL" id="DVLP01000178">
    <property type="protein sequence ID" value="HIT75084.1"/>
    <property type="molecule type" value="Genomic_DNA"/>
</dbReference>
<reference evidence="2" key="2">
    <citation type="journal article" date="2021" name="PeerJ">
        <title>Extensive microbial diversity within the chicken gut microbiome revealed by metagenomics and culture.</title>
        <authorList>
            <person name="Gilroy R."/>
            <person name="Ravi A."/>
            <person name="Getino M."/>
            <person name="Pursley I."/>
            <person name="Horton D.L."/>
            <person name="Alikhan N.F."/>
            <person name="Baker D."/>
            <person name="Gharbi K."/>
            <person name="Hall N."/>
            <person name="Watson M."/>
            <person name="Adriaenssens E.M."/>
            <person name="Foster-Nyarko E."/>
            <person name="Jarju S."/>
            <person name="Secka A."/>
            <person name="Antonio M."/>
            <person name="Oren A."/>
            <person name="Chaudhuri R.R."/>
            <person name="La Ragione R."/>
            <person name="Hildebrand F."/>
            <person name="Pallen M.J."/>
        </authorList>
    </citation>
    <scope>NUCLEOTIDE SEQUENCE</scope>
    <source>
        <strain evidence="2">ChiGjej1B1-24693</strain>
    </source>
</reference>
<dbReference type="Pfam" id="PF07969">
    <property type="entry name" value="Amidohydro_3"/>
    <property type="match status" value="1"/>
</dbReference>
<dbReference type="SUPFAM" id="SSF51556">
    <property type="entry name" value="Metallo-dependent hydrolases"/>
    <property type="match status" value="1"/>
</dbReference>